<evidence type="ECO:0000313" key="7">
    <source>
        <dbReference type="EMBL" id="CAB3670269.1"/>
    </source>
</evidence>
<evidence type="ECO:0000256" key="4">
    <source>
        <dbReference type="RuleBase" id="RU003719"/>
    </source>
</evidence>
<dbReference type="GO" id="GO:0030267">
    <property type="term" value="F:glyoxylate reductase (NADPH) activity"/>
    <property type="evidence" value="ECO:0007669"/>
    <property type="project" value="TreeGrafter"/>
</dbReference>
<dbReference type="GO" id="GO:0016618">
    <property type="term" value="F:hydroxypyruvate reductase [NAD(P)H] activity"/>
    <property type="evidence" value="ECO:0007669"/>
    <property type="project" value="TreeGrafter"/>
</dbReference>
<dbReference type="GO" id="GO:0051287">
    <property type="term" value="F:NAD binding"/>
    <property type="evidence" value="ECO:0007669"/>
    <property type="project" value="InterPro"/>
</dbReference>
<dbReference type="Gene3D" id="3.40.50.720">
    <property type="entry name" value="NAD(P)-binding Rossmann-like Domain"/>
    <property type="match status" value="2"/>
</dbReference>
<evidence type="ECO:0000256" key="3">
    <source>
        <dbReference type="ARBA" id="ARBA00023027"/>
    </source>
</evidence>
<dbReference type="InterPro" id="IPR029752">
    <property type="entry name" value="D-isomer_DH_CS1"/>
</dbReference>
<dbReference type="InterPro" id="IPR006139">
    <property type="entry name" value="D-isomer_2_OHA_DH_cat_dom"/>
</dbReference>
<evidence type="ECO:0000259" key="6">
    <source>
        <dbReference type="Pfam" id="PF02826"/>
    </source>
</evidence>
<dbReference type="InterPro" id="IPR036291">
    <property type="entry name" value="NAD(P)-bd_dom_sf"/>
</dbReference>
<dbReference type="GO" id="GO:0008873">
    <property type="term" value="F:gluconate 2-dehydrogenase activity"/>
    <property type="evidence" value="ECO:0007669"/>
    <property type="project" value="UniProtKB-EC"/>
</dbReference>
<dbReference type="FunFam" id="3.40.50.720:FF:000213">
    <property type="entry name" value="Putative 2-hydroxyacid dehydrogenase"/>
    <property type="match status" value="1"/>
</dbReference>
<accession>A0A6S6ZAB2</accession>
<comment type="similarity">
    <text evidence="4">Belongs to the D-isomer specific 2-hydroxyacid dehydrogenase family.</text>
</comment>
<dbReference type="SUPFAM" id="SSF52283">
    <property type="entry name" value="Formate/glycerate dehydrogenase catalytic domain-like"/>
    <property type="match status" value="1"/>
</dbReference>
<dbReference type="InterPro" id="IPR050223">
    <property type="entry name" value="D-isomer_2-hydroxyacid_DH"/>
</dbReference>
<dbReference type="Pfam" id="PF00389">
    <property type="entry name" value="2-Hacid_dh"/>
    <property type="match status" value="1"/>
</dbReference>
<evidence type="ECO:0000259" key="5">
    <source>
        <dbReference type="Pfam" id="PF00389"/>
    </source>
</evidence>
<dbReference type="Pfam" id="PF02826">
    <property type="entry name" value="2-Hacid_dh_C"/>
    <property type="match status" value="1"/>
</dbReference>
<protein>
    <submittedName>
        <fullName evidence="7">2-ketogluconate reductase</fullName>
        <ecNumber evidence="7">1.1.1.215</ecNumber>
    </submittedName>
</protein>
<organism evidence="7 8">
    <name type="scientific">Achromobacter deleyi</name>
    <dbReference type="NCBI Taxonomy" id="1353891"/>
    <lineage>
        <taxon>Bacteria</taxon>
        <taxon>Pseudomonadati</taxon>
        <taxon>Pseudomonadota</taxon>
        <taxon>Betaproteobacteria</taxon>
        <taxon>Burkholderiales</taxon>
        <taxon>Alcaligenaceae</taxon>
        <taxon>Achromobacter</taxon>
    </lineage>
</organism>
<evidence type="ECO:0000256" key="1">
    <source>
        <dbReference type="ARBA" id="ARBA00022857"/>
    </source>
</evidence>
<dbReference type="PANTHER" id="PTHR10996:SF178">
    <property type="entry name" value="2-HYDROXYACID DEHYDROGENASE YGL185C-RELATED"/>
    <property type="match status" value="1"/>
</dbReference>
<dbReference type="EMBL" id="CADIJO010000003">
    <property type="protein sequence ID" value="CAB3670269.1"/>
    <property type="molecule type" value="Genomic_DNA"/>
</dbReference>
<dbReference type="GO" id="GO:0005829">
    <property type="term" value="C:cytosol"/>
    <property type="evidence" value="ECO:0007669"/>
    <property type="project" value="TreeGrafter"/>
</dbReference>
<keyword evidence="1" id="KW-0521">NADP</keyword>
<feature type="domain" description="D-isomer specific 2-hydroxyacid dehydrogenase catalytic" evidence="5">
    <location>
        <begin position="42"/>
        <end position="314"/>
    </location>
</feature>
<feature type="domain" description="D-isomer specific 2-hydroxyacid dehydrogenase NAD-binding" evidence="6">
    <location>
        <begin position="111"/>
        <end position="283"/>
    </location>
</feature>
<dbReference type="EC" id="1.1.1.215" evidence="7"/>
<dbReference type="InterPro" id="IPR006140">
    <property type="entry name" value="D-isomer_DH_NAD-bd"/>
</dbReference>
<dbReference type="PROSITE" id="PS00065">
    <property type="entry name" value="D_2_HYDROXYACID_DH_1"/>
    <property type="match status" value="1"/>
</dbReference>
<dbReference type="RefSeq" id="WP_175191771.1">
    <property type="nucleotide sequence ID" value="NZ_CADIJO010000003.1"/>
</dbReference>
<dbReference type="SUPFAM" id="SSF51735">
    <property type="entry name" value="NAD(P)-binding Rossmann-fold domains"/>
    <property type="match status" value="1"/>
</dbReference>
<dbReference type="PANTHER" id="PTHR10996">
    <property type="entry name" value="2-HYDROXYACID DEHYDROGENASE-RELATED"/>
    <property type="match status" value="1"/>
</dbReference>
<sequence length="321" mass="34254">MTAAYDIVQVASLGPAFDQQLASRYRVLPAWREPQGLAAFGDELRDLRVAVTSVRHGFTQAMFDALPALQAVCSWGVGHDTLDLQAAARRGIGVSVTPDVLDDCVADLAWALLLSAARRTAVGDRYVKSGQWRALGQFPVTTRVSGKRLGILGLGRIGEAIARRGAGFDMDVRYHNRTPRPQAPYGYEARLVDLAEWADFLVVACVGGPATRHLVDAAVIRALGPQGILVNIARGSVVDQAAALAALRAGELGGAGLDVLEREPTPATEFADLDQVSLMPHVGSATRETRAAMAQLVLDNVAAFMESGKLLTPVAVREWQP</sequence>
<keyword evidence="2 4" id="KW-0560">Oxidoreductase</keyword>
<gene>
    <name evidence="7" type="ORF">LMG3458_01052</name>
</gene>
<reference evidence="7 8" key="1">
    <citation type="submission" date="2020-04" db="EMBL/GenBank/DDBJ databases">
        <authorList>
            <person name="De Canck E."/>
        </authorList>
    </citation>
    <scope>NUCLEOTIDE SEQUENCE [LARGE SCALE GENOMIC DNA]</scope>
    <source>
        <strain evidence="7 8">LMG 3458</strain>
    </source>
</reference>
<dbReference type="AlphaFoldDB" id="A0A6S6ZAB2"/>
<keyword evidence="3" id="KW-0520">NAD</keyword>
<dbReference type="CDD" id="cd12156">
    <property type="entry name" value="HPPR"/>
    <property type="match status" value="1"/>
</dbReference>
<name>A0A6S6ZAB2_9BURK</name>
<proteinExistence type="inferred from homology"/>
<evidence type="ECO:0000256" key="2">
    <source>
        <dbReference type="ARBA" id="ARBA00023002"/>
    </source>
</evidence>
<dbReference type="Proteomes" id="UP000494111">
    <property type="component" value="Unassembled WGS sequence"/>
</dbReference>
<evidence type="ECO:0000313" key="8">
    <source>
        <dbReference type="Proteomes" id="UP000494111"/>
    </source>
</evidence>